<sequence>MVGVRPLTARWLPLGLAGCAVPLPVLRYLMWTGRGRLSPVAGTVSQSIRGLEARWQENVSARRAHLRAGETRPKPPPPQSLPRRAERGRRVPARGVPARGVPARGVPARGVPAVRVLAVRLRVGPVGPVGRVLVERGSGCGRPGLCFGLG</sequence>
<keyword evidence="3" id="KW-1185">Reference proteome</keyword>
<evidence type="ECO:0000256" key="1">
    <source>
        <dbReference type="SAM" id="MobiDB-lite"/>
    </source>
</evidence>
<reference evidence="3" key="1">
    <citation type="journal article" date="2019" name="Int. J. Syst. Evol. Microbiol.">
        <title>The Global Catalogue of Microorganisms (GCM) 10K type strain sequencing project: providing services to taxonomists for standard genome sequencing and annotation.</title>
        <authorList>
            <consortium name="The Broad Institute Genomics Platform"/>
            <consortium name="The Broad Institute Genome Sequencing Center for Infectious Disease"/>
            <person name="Wu L."/>
            <person name="Ma J."/>
        </authorList>
    </citation>
    <scope>NUCLEOTIDE SEQUENCE [LARGE SCALE GENOMIC DNA]</scope>
    <source>
        <strain evidence="3">JCM 15572</strain>
    </source>
</reference>
<dbReference type="Proteomes" id="UP001501705">
    <property type="component" value="Unassembled WGS sequence"/>
</dbReference>
<evidence type="ECO:0000313" key="2">
    <source>
        <dbReference type="EMBL" id="GAA1560810.1"/>
    </source>
</evidence>
<name>A0ABP4NF94_9ACTN</name>
<evidence type="ECO:0000313" key="3">
    <source>
        <dbReference type="Proteomes" id="UP001501705"/>
    </source>
</evidence>
<organism evidence="2 3">
    <name type="scientific">Kribbella hippodromi</name>
    <dbReference type="NCBI Taxonomy" id="434347"/>
    <lineage>
        <taxon>Bacteria</taxon>
        <taxon>Bacillati</taxon>
        <taxon>Actinomycetota</taxon>
        <taxon>Actinomycetes</taxon>
        <taxon>Propionibacteriales</taxon>
        <taxon>Kribbellaceae</taxon>
        <taxon>Kribbella</taxon>
    </lineage>
</organism>
<proteinExistence type="predicted"/>
<gene>
    <name evidence="2" type="ORF">GCM10009804_17000</name>
</gene>
<accession>A0ABP4NF94</accession>
<dbReference type="EMBL" id="BAAAPH010000004">
    <property type="protein sequence ID" value="GAA1560810.1"/>
    <property type="molecule type" value="Genomic_DNA"/>
</dbReference>
<feature type="region of interest" description="Disordered" evidence="1">
    <location>
        <begin position="62"/>
        <end position="101"/>
    </location>
</feature>
<protein>
    <submittedName>
        <fullName evidence="2">Uncharacterized protein</fullName>
    </submittedName>
</protein>
<comment type="caution">
    <text evidence="2">The sequence shown here is derived from an EMBL/GenBank/DDBJ whole genome shotgun (WGS) entry which is preliminary data.</text>
</comment>